<dbReference type="InterPro" id="IPR036890">
    <property type="entry name" value="HATPase_C_sf"/>
</dbReference>
<comment type="caution">
    <text evidence="2">The sequence shown here is derived from an EMBL/GenBank/DDBJ whole genome shotgun (WGS) entry which is preliminary data.</text>
</comment>
<evidence type="ECO:0000313" key="2">
    <source>
        <dbReference type="EMBL" id="MDT0574625.1"/>
    </source>
</evidence>
<dbReference type="InterPro" id="IPR018762">
    <property type="entry name" value="ChpT_C"/>
</dbReference>
<dbReference type="RefSeq" id="WP_311339202.1">
    <property type="nucleotide sequence ID" value="NZ_JAVRHS010000001.1"/>
</dbReference>
<evidence type="ECO:0000313" key="3">
    <source>
        <dbReference type="Proteomes" id="UP001259803"/>
    </source>
</evidence>
<sequence>MTHADNPVDETLLASLLCSRLCHDLLSPVGGMLNGVELLAAETEPAMRDQCIDLLAQGARRASAKLQFFRLAFGTAGGFGSHLPAADLQAAVDAVAAEARDVTINWALAATDFPKDAAKVLVNLALLAIEALPRGGSVAIVAEASGNAHEIALRTEGQKVVFPAAIGQALDGLIPVAELEAHTAPAMLIRLIVERNGGRLQHQHDGNTLLLGAVVGA</sequence>
<name>A0ABU2ZDF3_9SPHN</name>
<dbReference type="Proteomes" id="UP001259803">
    <property type="component" value="Unassembled WGS sequence"/>
</dbReference>
<reference evidence="2 3" key="1">
    <citation type="submission" date="2023-09" db="EMBL/GenBank/DDBJ databases">
        <authorList>
            <person name="Rey-Velasco X."/>
        </authorList>
    </citation>
    <scope>NUCLEOTIDE SEQUENCE [LARGE SCALE GENOMIC DNA]</scope>
    <source>
        <strain evidence="2 3">F390</strain>
    </source>
</reference>
<evidence type="ECO:0000259" key="1">
    <source>
        <dbReference type="Pfam" id="PF10090"/>
    </source>
</evidence>
<dbReference type="Gene3D" id="1.10.287.130">
    <property type="match status" value="1"/>
</dbReference>
<gene>
    <name evidence="2" type="ORF">RM533_00335</name>
</gene>
<protein>
    <submittedName>
        <fullName evidence="2">Histidine phosphotransferase family protein</fullName>
    </submittedName>
</protein>
<keyword evidence="3" id="KW-1185">Reference proteome</keyword>
<accession>A0ABU2ZDF3</accession>
<dbReference type="Pfam" id="PF10090">
    <property type="entry name" value="HPTransfase"/>
    <property type="match status" value="1"/>
</dbReference>
<dbReference type="Gene3D" id="3.30.565.10">
    <property type="entry name" value="Histidine kinase-like ATPase, C-terminal domain"/>
    <property type="match status" value="1"/>
</dbReference>
<dbReference type="EMBL" id="JAVRHS010000001">
    <property type="protein sequence ID" value="MDT0574625.1"/>
    <property type="molecule type" value="Genomic_DNA"/>
</dbReference>
<organism evidence="2 3">
    <name type="scientific">Croceicoccus esteveae</name>
    <dbReference type="NCBI Taxonomy" id="3075597"/>
    <lineage>
        <taxon>Bacteria</taxon>
        <taxon>Pseudomonadati</taxon>
        <taxon>Pseudomonadota</taxon>
        <taxon>Alphaproteobacteria</taxon>
        <taxon>Sphingomonadales</taxon>
        <taxon>Erythrobacteraceae</taxon>
        <taxon>Croceicoccus</taxon>
    </lineage>
</organism>
<feature type="domain" description="Histidine phosphotransferase ChpT C-terminal" evidence="1">
    <location>
        <begin position="86"/>
        <end position="207"/>
    </location>
</feature>
<proteinExistence type="predicted"/>